<feature type="transmembrane region" description="Helical" evidence="5">
    <location>
        <begin position="420"/>
        <end position="437"/>
    </location>
</feature>
<keyword evidence="8" id="KW-1185">Reference proteome</keyword>
<feature type="transmembrane region" description="Helical" evidence="5">
    <location>
        <begin position="320"/>
        <end position="338"/>
    </location>
</feature>
<comment type="subcellular location">
    <subcellularLocation>
        <location evidence="1">Cell membrane</location>
        <topology evidence="1">Multi-pass membrane protein</topology>
    </subcellularLocation>
</comment>
<evidence type="ECO:0000256" key="4">
    <source>
        <dbReference type="ARBA" id="ARBA00023136"/>
    </source>
</evidence>
<feature type="transmembrane region" description="Helical" evidence="5">
    <location>
        <begin position="146"/>
        <end position="168"/>
    </location>
</feature>
<dbReference type="InterPro" id="IPR011701">
    <property type="entry name" value="MFS"/>
</dbReference>
<feature type="transmembrane region" description="Helical" evidence="5">
    <location>
        <begin position="345"/>
        <end position="367"/>
    </location>
</feature>
<sequence length="495" mass="52042">MAQAELHDQGSAEAPVRRRTAALTVLVIGMLMDLLDTSVVNVALPRIQEDLDASGSALQWTIAGYALPFAIGMITGGRLGDLYGRKRVFITGLALFVVTSLLCTLAQSGGQLVAFRVAQGIAAALMVPQVIATIQVMYAPHERARPLTVAVAMYALSSMIGPFVGALLTESDVAGLGWRLIFLINVPVGLVLLLAAVYLLPESRSRTAHRLDVTGMVLLAAALLLLLYPLAVGHEVGWPLWIFVLMALSVPALGLFVVHQRGRATSPLLPMRLFRHRSFTGGLTILGLGFATVYGFFLTFTVYLQNGLGYGIMQAGVAMLWWGLIAPIVGGLALNLLAPRFGRRVVQVGLVVFILALVTMLLVMRAYGPDANAVMLALPLVLGGIGGGLSIVLVVDFALSNVPVDEAGSASGVLNAVQQIGAAIGVSAVGALFFGLLPAEQTSGWASAASRAFELTMILPICLMTVAFVASFLLPRKATHGEVPSTTAEEPLTAG</sequence>
<dbReference type="EMBL" id="JBHUCP010000025">
    <property type="protein sequence ID" value="MFD1533643.1"/>
    <property type="molecule type" value="Genomic_DNA"/>
</dbReference>
<dbReference type="PANTHER" id="PTHR42718">
    <property type="entry name" value="MAJOR FACILITATOR SUPERFAMILY MULTIDRUG TRANSPORTER MFSC"/>
    <property type="match status" value="1"/>
</dbReference>
<evidence type="ECO:0000259" key="6">
    <source>
        <dbReference type="PROSITE" id="PS50850"/>
    </source>
</evidence>
<keyword evidence="3 5" id="KW-1133">Transmembrane helix</keyword>
<dbReference type="PROSITE" id="PS50850">
    <property type="entry name" value="MFS"/>
    <property type="match status" value="1"/>
</dbReference>
<protein>
    <submittedName>
        <fullName evidence="7">MFS transporter</fullName>
    </submittedName>
</protein>
<proteinExistence type="predicted"/>
<feature type="transmembrane region" description="Helical" evidence="5">
    <location>
        <begin position="213"/>
        <end position="232"/>
    </location>
</feature>
<feature type="transmembrane region" description="Helical" evidence="5">
    <location>
        <begin position="113"/>
        <end position="134"/>
    </location>
</feature>
<feature type="transmembrane region" description="Helical" evidence="5">
    <location>
        <begin position="457"/>
        <end position="474"/>
    </location>
</feature>
<evidence type="ECO:0000313" key="8">
    <source>
        <dbReference type="Proteomes" id="UP001597145"/>
    </source>
</evidence>
<dbReference type="Gene3D" id="1.20.1250.20">
    <property type="entry name" value="MFS general substrate transporter like domains"/>
    <property type="match status" value="1"/>
</dbReference>
<accession>A0ABW4FST9</accession>
<feature type="transmembrane region" description="Helical" evidence="5">
    <location>
        <begin position="238"/>
        <end position="258"/>
    </location>
</feature>
<dbReference type="RefSeq" id="WP_343985782.1">
    <property type="nucleotide sequence ID" value="NZ_BAAAJG010000026.1"/>
</dbReference>
<evidence type="ECO:0000313" key="7">
    <source>
        <dbReference type="EMBL" id="MFD1533643.1"/>
    </source>
</evidence>
<dbReference type="InterPro" id="IPR020846">
    <property type="entry name" value="MFS_dom"/>
</dbReference>
<gene>
    <name evidence="7" type="ORF">ACFSCY_29890</name>
</gene>
<evidence type="ECO:0000256" key="1">
    <source>
        <dbReference type="ARBA" id="ARBA00004651"/>
    </source>
</evidence>
<keyword evidence="2 5" id="KW-0812">Transmembrane</keyword>
<dbReference type="InterPro" id="IPR036259">
    <property type="entry name" value="MFS_trans_sf"/>
</dbReference>
<dbReference type="SUPFAM" id="SSF103473">
    <property type="entry name" value="MFS general substrate transporter"/>
    <property type="match status" value="1"/>
</dbReference>
<feature type="transmembrane region" description="Helical" evidence="5">
    <location>
        <begin position="56"/>
        <end position="76"/>
    </location>
</feature>
<feature type="transmembrane region" description="Helical" evidence="5">
    <location>
        <begin position="180"/>
        <end position="201"/>
    </location>
</feature>
<comment type="caution">
    <text evidence="7">The sequence shown here is derived from an EMBL/GenBank/DDBJ whole genome shotgun (WGS) entry which is preliminary data.</text>
</comment>
<evidence type="ECO:0000256" key="5">
    <source>
        <dbReference type="SAM" id="Phobius"/>
    </source>
</evidence>
<evidence type="ECO:0000256" key="3">
    <source>
        <dbReference type="ARBA" id="ARBA00022989"/>
    </source>
</evidence>
<feature type="domain" description="Major facilitator superfamily (MFS) profile" evidence="6">
    <location>
        <begin position="22"/>
        <end position="479"/>
    </location>
</feature>
<name>A0ABW4FST9_9PSEU</name>
<dbReference type="CDD" id="cd17321">
    <property type="entry name" value="MFS_MMR_MDR_like"/>
    <property type="match status" value="1"/>
</dbReference>
<dbReference type="PANTHER" id="PTHR42718:SF39">
    <property type="entry name" value="ACTINORHODIN TRANSPORTER-RELATED"/>
    <property type="match status" value="1"/>
</dbReference>
<dbReference type="Pfam" id="PF07690">
    <property type="entry name" value="MFS_1"/>
    <property type="match status" value="1"/>
</dbReference>
<feature type="transmembrane region" description="Helical" evidence="5">
    <location>
        <begin position="373"/>
        <end position="399"/>
    </location>
</feature>
<organism evidence="7 8">
    <name type="scientific">Pseudonocardia aurantiaca</name>
    <dbReference type="NCBI Taxonomy" id="75290"/>
    <lineage>
        <taxon>Bacteria</taxon>
        <taxon>Bacillati</taxon>
        <taxon>Actinomycetota</taxon>
        <taxon>Actinomycetes</taxon>
        <taxon>Pseudonocardiales</taxon>
        <taxon>Pseudonocardiaceae</taxon>
        <taxon>Pseudonocardia</taxon>
    </lineage>
</organism>
<dbReference type="Proteomes" id="UP001597145">
    <property type="component" value="Unassembled WGS sequence"/>
</dbReference>
<evidence type="ECO:0000256" key="2">
    <source>
        <dbReference type="ARBA" id="ARBA00022692"/>
    </source>
</evidence>
<feature type="transmembrane region" description="Helical" evidence="5">
    <location>
        <begin position="21"/>
        <end position="44"/>
    </location>
</feature>
<reference evidence="8" key="1">
    <citation type="journal article" date="2019" name="Int. J. Syst. Evol. Microbiol.">
        <title>The Global Catalogue of Microorganisms (GCM) 10K type strain sequencing project: providing services to taxonomists for standard genome sequencing and annotation.</title>
        <authorList>
            <consortium name="The Broad Institute Genomics Platform"/>
            <consortium name="The Broad Institute Genome Sequencing Center for Infectious Disease"/>
            <person name="Wu L."/>
            <person name="Ma J."/>
        </authorList>
    </citation>
    <scope>NUCLEOTIDE SEQUENCE [LARGE SCALE GENOMIC DNA]</scope>
    <source>
        <strain evidence="8">JCM 12165</strain>
    </source>
</reference>
<keyword evidence="4 5" id="KW-0472">Membrane</keyword>
<dbReference type="Gene3D" id="1.20.1720.10">
    <property type="entry name" value="Multidrug resistance protein D"/>
    <property type="match status" value="1"/>
</dbReference>
<feature type="transmembrane region" description="Helical" evidence="5">
    <location>
        <begin position="279"/>
        <end position="300"/>
    </location>
</feature>
<feature type="transmembrane region" description="Helical" evidence="5">
    <location>
        <begin position="88"/>
        <end position="107"/>
    </location>
</feature>